<name>A0A9C7UR14_9RHOD</name>
<dbReference type="GO" id="GO:0000287">
    <property type="term" value="F:magnesium ion binding"/>
    <property type="evidence" value="ECO:0007669"/>
    <property type="project" value="UniProtKB-UniRule"/>
</dbReference>
<dbReference type="NCBIfam" id="TIGR00576">
    <property type="entry name" value="dut"/>
    <property type="match status" value="1"/>
</dbReference>
<dbReference type="EC" id="3.6.1.23" evidence="8"/>
<comment type="function">
    <text evidence="8">Involved in nucleotide metabolism via production of dUMP, the immediate precursor of thymidine nucleotides, and decreases the intracellular concentration of dUTP so that uracil cannot be incorporated into DNA.</text>
</comment>
<comment type="catalytic activity">
    <reaction evidence="7 8">
        <text>dUTP + H2O = dUMP + diphosphate + H(+)</text>
        <dbReference type="Rhea" id="RHEA:10248"/>
        <dbReference type="ChEBI" id="CHEBI:15377"/>
        <dbReference type="ChEBI" id="CHEBI:15378"/>
        <dbReference type="ChEBI" id="CHEBI:33019"/>
        <dbReference type="ChEBI" id="CHEBI:61555"/>
        <dbReference type="ChEBI" id="CHEBI:246422"/>
        <dbReference type="EC" id="3.6.1.23"/>
    </reaction>
</comment>
<evidence type="ECO:0000259" key="9">
    <source>
        <dbReference type="Pfam" id="PF00692"/>
    </source>
</evidence>
<reference evidence="10" key="1">
    <citation type="journal article" date="2022" name="Proc. Natl. Acad. Sci. U.S.A.">
        <title>Life cycle and functional genomics of the unicellular red alga Galdieria for elucidating algal and plant evolution and industrial use.</title>
        <authorList>
            <person name="Hirooka S."/>
            <person name="Itabashi T."/>
            <person name="Ichinose T.M."/>
            <person name="Onuma R."/>
            <person name="Fujiwara T."/>
            <person name="Yamashita S."/>
            <person name="Jong L.W."/>
            <person name="Tomita R."/>
            <person name="Iwane A.H."/>
            <person name="Miyagishima S.Y."/>
        </authorList>
    </citation>
    <scope>NUCLEOTIDE SEQUENCE</scope>
    <source>
        <strain evidence="10">NBRC 102759</strain>
    </source>
</reference>
<gene>
    <name evidence="10" type="ORF">GpartN1_g3936.t1</name>
</gene>
<reference evidence="10" key="2">
    <citation type="submission" date="2022-01" db="EMBL/GenBank/DDBJ databases">
        <authorList>
            <person name="Hirooka S."/>
            <person name="Miyagishima S.Y."/>
        </authorList>
    </citation>
    <scope>NUCLEOTIDE SEQUENCE</scope>
    <source>
        <strain evidence="10">NBRC 102759</strain>
    </source>
</reference>
<evidence type="ECO:0000256" key="8">
    <source>
        <dbReference type="RuleBase" id="RU367024"/>
    </source>
</evidence>
<dbReference type="InterPro" id="IPR029054">
    <property type="entry name" value="dUTPase-like"/>
</dbReference>
<keyword evidence="5 8" id="KW-0460">Magnesium</keyword>
<dbReference type="Pfam" id="PF00692">
    <property type="entry name" value="dUTPase"/>
    <property type="match status" value="1"/>
</dbReference>
<proteinExistence type="inferred from homology"/>
<dbReference type="PANTHER" id="PTHR11241:SF0">
    <property type="entry name" value="DEOXYURIDINE 5'-TRIPHOSPHATE NUCLEOTIDOHYDROLASE"/>
    <property type="match status" value="1"/>
</dbReference>
<dbReference type="PANTHER" id="PTHR11241">
    <property type="entry name" value="DEOXYURIDINE 5'-TRIPHOSPHATE NUCLEOTIDOHYDROLASE"/>
    <property type="match status" value="1"/>
</dbReference>
<keyword evidence="4 8" id="KW-0378">Hydrolase</keyword>
<comment type="cofactor">
    <cofactor evidence="1 8">
        <name>Mg(2+)</name>
        <dbReference type="ChEBI" id="CHEBI:18420"/>
    </cofactor>
</comment>
<dbReference type="EMBL" id="BQMJ01000030">
    <property type="protein sequence ID" value="GJQ12145.1"/>
    <property type="molecule type" value="Genomic_DNA"/>
</dbReference>
<comment type="pathway">
    <text evidence="2 8">Pyrimidine metabolism; dUMP biosynthesis; dUMP from dCTP (dUTP route): step 2/2.</text>
</comment>
<evidence type="ECO:0000313" key="11">
    <source>
        <dbReference type="Proteomes" id="UP001061958"/>
    </source>
</evidence>
<evidence type="ECO:0000256" key="5">
    <source>
        <dbReference type="ARBA" id="ARBA00022842"/>
    </source>
</evidence>
<keyword evidence="11" id="KW-1185">Reference proteome</keyword>
<dbReference type="Proteomes" id="UP001061958">
    <property type="component" value="Unassembled WGS sequence"/>
</dbReference>
<dbReference type="NCBIfam" id="NF001862">
    <property type="entry name" value="PRK00601.1"/>
    <property type="match status" value="1"/>
</dbReference>
<dbReference type="GO" id="GO:0004170">
    <property type="term" value="F:dUTP diphosphatase activity"/>
    <property type="evidence" value="ECO:0007669"/>
    <property type="project" value="UniProtKB-UniRule"/>
</dbReference>
<keyword evidence="8" id="KW-0479">Metal-binding</keyword>
<dbReference type="InterPro" id="IPR033704">
    <property type="entry name" value="dUTPase_trimeric"/>
</dbReference>
<accession>A0A9C7UR14</accession>
<dbReference type="GO" id="GO:0046081">
    <property type="term" value="P:dUTP catabolic process"/>
    <property type="evidence" value="ECO:0007669"/>
    <property type="project" value="UniProtKB-UniRule"/>
</dbReference>
<dbReference type="GO" id="GO:0006226">
    <property type="term" value="P:dUMP biosynthetic process"/>
    <property type="evidence" value="ECO:0007669"/>
    <property type="project" value="UniProtKB-UniRule"/>
</dbReference>
<dbReference type="OrthoDB" id="10261072at2759"/>
<evidence type="ECO:0000256" key="3">
    <source>
        <dbReference type="ARBA" id="ARBA00006581"/>
    </source>
</evidence>
<keyword evidence="6 8" id="KW-0546">Nucleotide metabolism</keyword>
<evidence type="ECO:0000256" key="4">
    <source>
        <dbReference type="ARBA" id="ARBA00022801"/>
    </source>
</evidence>
<comment type="similarity">
    <text evidence="3 8">Belongs to the dUTPase family.</text>
</comment>
<protein>
    <recommendedName>
        <fullName evidence="8">Deoxyuridine 5'-triphosphate nucleotidohydrolase</fullName>
        <shortName evidence="8">dUTPase</shortName>
        <ecNumber evidence="8">3.6.1.23</ecNumber>
    </recommendedName>
    <alternativeName>
        <fullName evidence="8">dUTP pyrophosphatase</fullName>
    </alternativeName>
</protein>
<evidence type="ECO:0000256" key="6">
    <source>
        <dbReference type="ARBA" id="ARBA00023080"/>
    </source>
</evidence>
<organism evidence="10 11">
    <name type="scientific">Galdieria partita</name>
    <dbReference type="NCBI Taxonomy" id="83374"/>
    <lineage>
        <taxon>Eukaryota</taxon>
        <taxon>Rhodophyta</taxon>
        <taxon>Bangiophyceae</taxon>
        <taxon>Galdieriales</taxon>
        <taxon>Galdieriaceae</taxon>
        <taxon>Galdieria</taxon>
    </lineage>
</organism>
<feature type="domain" description="dUTPase-like" evidence="9">
    <location>
        <begin position="22"/>
        <end position="149"/>
    </location>
</feature>
<evidence type="ECO:0000256" key="2">
    <source>
        <dbReference type="ARBA" id="ARBA00005142"/>
    </source>
</evidence>
<dbReference type="AlphaFoldDB" id="A0A9C7UR14"/>
<evidence type="ECO:0000256" key="1">
    <source>
        <dbReference type="ARBA" id="ARBA00001946"/>
    </source>
</evidence>
<dbReference type="Gene3D" id="2.70.40.10">
    <property type="match status" value="1"/>
</dbReference>
<evidence type="ECO:0000313" key="10">
    <source>
        <dbReference type="EMBL" id="GJQ12145.1"/>
    </source>
</evidence>
<dbReference type="CDD" id="cd07557">
    <property type="entry name" value="trimeric_dUTPase"/>
    <property type="match status" value="1"/>
</dbReference>
<dbReference type="InterPro" id="IPR036157">
    <property type="entry name" value="dUTPase-like_sf"/>
</dbReference>
<sequence>MAVNQENWYGMPLRVKRLGKDAVIPQRGSKFAAGYDICSSEDCIVPARSRYCVKTDLAVAIPSGHYGRIAPRSGLALKHGIDVGAGVIDEDYRGSLAIILFNHSDQDFHISKGNRIAQLILEKISTPEVVEVDSLDNTGRGSNGFGSTGC</sequence>
<comment type="caution">
    <text evidence="10">The sequence shown here is derived from an EMBL/GenBank/DDBJ whole genome shotgun (WGS) entry which is preliminary data.</text>
</comment>
<dbReference type="InterPro" id="IPR008181">
    <property type="entry name" value="dUTPase"/>
</dbReference>
<dbReference type="FunFam" id="2.70.40.10:FF:000004">
    <property type="entry name" value="Deoxyuridine triphosphatase"/>
    <property type="match status" value="1"/>
</dbReference>
<dbReference type="SUPFAM" id="SSF51283">
    <property type="entry name" value="dUTPase-like"/>
    <property type="match status" value="1"/>
</dbReference>
<evidence type="ECO:0000256" key="7">
    <source>
        <dbReference type="ARBA" id="ARBA00047686"/>
    </source>
</evidence>